<dbReference type="InterPro" id="IPR013149">
    <property type="entry name" value="ADH-like_C"/>
</dbReference>
<evidence type="ECO:0000256" key="3">
    <source>
        <dbReference type="ARBA" id="ARBA00022723"/>
    </source>
</evidence>
<feature type="region of interest" description="Disordered" evidence="12">
    <location>
        <begin position="1466"/>
        <end position="1864"/>
    </location>
</feature>
<dbReference type="SMART" id="SM00829">
    <property type="entry name" value="PKS_ER"/>
    <property type="match status" value="1"/>
</dbReference>
<dbReference type="Proteomes" id="UP000075884">
    <property type="component" value="Unassembled WGS sequence"/>
</dbReference>
<dbReference type="Pfam" id="PF08240">
    <property type="entry name" value="ADH_N"/>
    <property type="match status" value="3"/>
</dbReference>
<keyword evidence="5 11" id="KW-0862">Zinc</keyword>
<evidence type="ECO:0000256" key="12">
    <source>
        <dbReference type="SAM" id="MobiDB-lite"/>
    </source>
</evidence>
<dbReference type="PROSITE" id="PS51805">
    <property type="entry name" value="EPHD"/>
    <property type="match status" value="1"/>
</dbReference>
<dbReference type="Gene3D" id="3.90.180.10">
    <property type="entry name" value="Medium-chain alcohol dehydrogenases, catalytic domain"/>
    <property type="match status" value="3"/>
</dbReference>
<evidence type="ECO:0000256" key="11">
    <source>
        <dbReference type="RuleBase" id="RU361277"/>
    </source>
</evidence>
<feature type="compositionally biased region" description="Low complexity" evidence="12">
    <location>
        <begin position="1702"/>
        <end position="1715"/>
    </location>
</feature>
<keyword evidence="7" id="KW-0520">NAD</keyword>
<feature type="compositionally biased region" description="Low complexity" evidence="12">
    <location>
        <begin position="1475"/>
        <end position="1486"/>
    </location>
</feature>
<evidence type="ECO:0000256" key="7">
    <source>
        <dbReference type="ARBA" id="ARBA00023027"/>
    </source>
</evidence>
<dbReference type="PANTHER" id="PTHR43161">
    <property type="entry name" value="SORBITOL DEHYDROGENASE"/>
    <property type="match status" value="1"/>
</dbReference>
<evidence type="ECO:0000259" key="13">
    <source>
        <dbReference type="PROSITE" id="PS50089"/>
    </source>
</evidence>
<evidence type="ECO:0000256" key="1">
    <source>
        <dbReference type="ARBA" id="ARBA00001947"/>
    </source>
</evidence>
<reference evidence="16" key="1">
    <citation type="submission" date="2013-03" db="EMBL/GenBank/DDBJ databases">
        <title>The Genome Sequence of Anopheles dirus WRAIR2.</title>
        <authorList>
            <consortium name="The Broad Institute Genomics Platform"/>
            <person name="Neafsey D.E."/>
            <person name="Walton C."/>
            <person name="Walker B."/>
            <person name="Young S.K."/>
            <person name="Zeng Q."/>
            <person name="Gargeya S."/>
            <person name="Fitzgerald M."/>
            <person name="Haas B."/>
            <person name="Abouelleil A."/>
            <person name="Allen A.W."/>
            <person name="Alvarado L."/>
            <person name="Arachchi H.M."/>
            <person name="Berlin A.M."/>
            <person name="Chapman S.B."/>
            <person name="Gainer-Dewar J."/>
            <person name="Goldberg J."/>
            <person name="Griggs A."/>
            <person name="Gujja S."/>
            <person name="Hansen M."/>
            <person name="Howarth C."/>
            <person name="Imamovic A."/>
            <person name="Ireland A."/>
            <person name="Larimer J."/>
            <person name="McCowan C."/>
            <person name="Murphy C."/>
            <person name="Pearson M."/>
            <person name="Poon T.W."/>
            <person name="Priest M."/>
            <person name="Roberts A."/>
            <person name="Saif S."/>
            <person name="Shea T."/>
            <person name="Sisk P."/>
            <person name="Sykes S."/>
            <person name="Wortman J."/>
            <person name="Nusbaum C."/>
            <person name="Birren B."/>
        </authorList>
    </citation>
    <scope>NUCLEOTIDE SEQUENCE [LARGE SCALE GENOMIC DNA]</scope>
    <source>
        <strain evidence="16">WRAIR2</strain>
    </source>
</reference>
<dbReference type="SUPFAM" id="SSF57903">
    <property type="entry name" value="FYVE/PHD zinc finger"/>
    <property type="match status" value="1"/>
</dbReference>
<feature type="compositionally biased region" description="Polar residues" evidence="12">
    <location>
        <begin position="1615"/>
        <end position="1630"/>
    </location>
</feature>
<dbReference type="PROSITE" id="PS50089">
    <property type="entry name" value="ZF_RING_2"/>
    <property type="match status" value="1"/>
</dbReference>
<dbReference type="InterPro" id="IPR013083">
    <property type="entry name" value="Znf_RING/FYVE/PHD"/>
</dbReference>
<feature type="region of interest" description="Disordered" evidence="12">
    <location>
        <begin position="1434"/>
        <end position="1453"/>
    </location>
</feature>
<dbReference type="Pfam" id="PF26054">
    <property type="entry name" value="PHD_G2E3"/>
    <property type="match status" value="1"/>
</dbReference>
<dbReference type="InterPro" id="IPR011032">
    <property type="entry name" value="GroES-like_sf"/>
</dbReference>
<feature type="compositionally biased region" description="Polar residues" evidence="12">
    <location>
        <begin position="1723"/>
        <end position="1748"/>
    </location>
</feature>
<feature type="compositionally biased region" description="Basic and acidic residues" evidence="12">
    <location>
        <begin position="1574"/>
        <end position="1590"/>
    </location>
</feature>
<feature type="compositionally biased region" description="Polar residues" evidence="12">
    <location>
        <begin position="1799"/>
        <end position="1813"/>
    </location>
</feature>
<proteinExistence type="inferred from homology"/>
<dbReference type="Pfam" id="PF13771">
    <property type="entry name" value="zf-HC5HC2H"/>
    <property type="match status" value="1"/>
</dbReference>
<feature type="compositionally biased region" description="Low complexity" evidence="12">
    <location>
        <begin position="1437"/>
        <end position="1452"/>
    </location>
</feature>
<comment type="cofactor">
    <cofactor evidence="1 11">
        <name>Zn(2+)</name>
        <dbReference type="ChEBI" id="CHEBI:29105"/>
    </cofactor>
</comment>
<dbReference type="Pfam" id="PF00107">
    <property type="entry name" value="ADH_zinc_N"/>
    <property type="match status" value="3"/>
</dbReference>
<feature type="compositionally biased region" description="Low complexity" evidence="12">
    <location>
        <begin position="1816"/>
        <end position="1832"/>
    </location>
</feature>
<dbReference type="InterPro" id="IPR042013">
    <property type="entry name" value="PHF7/G2E3_ePHD"/>
</dbReference>
<dbReference type="InterPro" id="IPR013154">
    <property type="entry name" value="ADH-like_N"/>
</dbReference>
<reference evidence="15" key="2">
    <citation type="submission" date="2020-05" db="UniProtKB">
        <authorList>
            <consortium name="EnsemblMetazoa"/>
        </authorList>
    </citation>
    <scope>IDENTIFICATION</scope>
    <source>
        <strain evidence="15">WRAIR2</strain>
    </source>
</reference>
<feature type="compositionally biased region" description="Low complexity" evidence="12">
    <location>
        <begin position="1386"/>
        <end position="1395"/>
    </location>
</feature>
<organism evidence="15 16">
    <name type="scientific">Anopheles dirus</name>
    <dbReference type="NCBI Taxonomy" id="7168"/>
    <lineage>
        <taxon>Eukaryota</taxon>
        <taxon>Metazoa</taxon>
        <taxon>Ecdysozoa</taxon>
        <taxon>Arthropoda</taxon>
        <taxon>Hexapoda</taxon>
        <taxon>Insecta</taxon>
        <taxon>Pterygota</taxon>
        <taxon>Neoptera</taxon>
        <taxon>Endopterygota</taxon>
        <taxon>Diptera</taxon>
        <taxon>Nematocera</taxon>
        <taxon>Culicoidea</taxon>
        <taxon>Culicidae</taxon>
        <taxon>Anophelinae</taxon>
        <taxon>Anopheles</taxon>
    </lineage>
</organism>
<dbReference type="InterPro" id="IPR002328">
    <property type="entry name" value="ADH_Zn_CS"/>
</dbReference>
<evidence type="ECO:0000256" key="8">
    <source>
        <dbReference type="ARBA" id="ARBA00026132"/>
    </source>
</evidence>
<keyword evidence="4 10" id="KW-0863">Zinc-finger</keyword>
<feature type="region of interest" description="Disordered" evidence="12">
    <location>
        <begin position="1372"/>
        <end position="1420"/>
    </location>
</feature>
<dbReference type="InterPro" id="IPR020843">
    <property type="entry name" value="ER"/>
</dbReference>
<dbReference type="CDD" id="cd15669">
    <property type="entry name" value="ePHD_PHF7_G2E3_like"/>
    <property type="match status" value="1"/>
</dbReference>
<dbReference type="SUPFAM" id="SSF51735">
    <property type="entry name" value="NAD(P)-binding Rossmann-fold domains"/>
    <property type="match status" value="3"/>
</dbReference>
<dbReference type="GO" id="GO:0008270">
    <property type="term" value="F:zinc ion binding"/>
    <property type="evidence" value="ECO:0007669"/>
    <property type="project" value="UniProtKB-KW"/>
</dbReference>
<dbReference type="EnsemblMetazoa" id="ADIR002636-RA">
    <property type="protein sequence ID" value="ADIR002636-PA"/>
    <property type="gene ID" value="ADIR002636"/>
</dbReference>
<keyword evidence="6" id="KW-0560">Oxidoreductase</keyword>
<sequence length="1864" mass="201446">KSLQDDPGTLVAIGVSNGVERERANKRRELILEANPRMALRKSRNLAGVVHGVEDFRVEEIPMPIPLDHEVLIEMDCVGICGSDVHYISHGGFGDYKLKDKLVLGHESSGVVIEVGRQVKNLQVGDRVAIEPAIGCRTCRHCKAGRYNLCPDGVYCATTGQGNLCNYYTHAADCCFKLPPNVTMEEGALLEPLAVAVHCCRRGGVGIGNTVLVLGAGPIGLVTMLVAKAMGAAKVCVIDLMDSKLELAKTLGADATLAVSGHDAQEVIVKRIHLLLGTAPDISIECTGAEACVQIGIAATVPGGVVTLVGIGAIQQRIPITTALVREIDIRTAFRYANCYPAALAMVANGTIDARKLITHHYDMKDSVQAFKTSRYGLDGAIKNMAAVCYGRDDLRLVTIATPEPAFNEVVLEVDSCGICGTDVHFLKEGGFGDQKLIRPLVLGHESAGVVRKVGSAVTHLKVGDRVAIEPAAGCRTCDLCKVGKYNICLNGKHCPTKNHDGNCSNFFAHYADCCFKLPDHVTMEEGALLEPLAVGVYAGRRADIRLGSKVVIFGAGPIGLISLVVAKAMGATKTVVLDLAKAGKRLEAAKKLGATAVIPIGTSDKEEDIVKRIQELLGGPADRVLECTGSQPGMRISIKATRNAGIVCLVGLGNEEVQLPMVDAISREIQIITVMRYNHDYPAALEIVASGYVDVKSLVSHHFDLKDVNEAFRVAASGEGLKVMTIEMSPNKNLAATVYGPNDLRLDERPIPEPAFNEVVVEVDTCGICGTDIHFLKDGGFGAQRLIKPIVLGHESAGVVRKVGSTVTHLKVGDRVAIEPAAGCRTCDLCKVGKYNICLDGKHCTTQKHDGNCSNYYAQYADCCFKLPDHVSMEEGALLEPLAVAVYAGRRAQIGLGDKVVIFGAGPIGLVCLIAAKAMGATRTVILDLEHAKHRLEVAKKLGVTGTIGIRKEDTEDELVKKIHEILGGPADRVLECSGSQPGMRTSIKATRNAGRICLVGLGNKDVQLPMVDAISREIEITTAMRYNHDYPAALEIVASGYVDVKPLVSHHFDLQDVHEAFRVASQGEGIKIMIHLVPRDTNNTAATMGKICYLCKSKEDDEVLYGKFYTKWKISVHYYCLLLSSNLVQNGVNDTVGIFGFLEQDIRRENERTKKCRCYICKQLHANVSCCAKKCLRTFHTVCGIQNRCLSHYTDTFQSWCSSHVPVKTETQPHAPDEPCSICYDEMGRYERISSIRAPCCKNGWFHQRCLAQYAQSAGYFFKCPLCKNEDTFVSEIPLRGVFVPERDAAWELEPNAFEEQLLRPTACDAEECKCREGRTMNNRRWRLAVCGSCGSTCRHRQCMELPVSARTYVCQLCKPIVGERITLLEGDDSSSDDSEDDAGSTSSVSSLSRGLKGKDDELTVPGSGESGVHCSSSDETLGNILRLSKRQYRQQSTDSDQSDTSSIQIRRCLRQNTGKRVRRMLTDDSDADTVSASAGAASVPVKPEAASGEQRLDENSNAHSLTLPMGVERSQVKDVDNLSSSSESSISEVGKKRTRQSLRLQSSDDSDKRSDSEVITEAVLPKSLPACRRDRIISSSDDSDKTSSENVPLAVHRERSRKRLEQSRSKSNDAAPSTVSRTSNPAVESSTDGTDESDDGEQPVPGPTSGKRLSRPANDSDSSYEPYNAPQRKRRCISSERFVKSAPYISPPSTPPSMASDASQPSAGSSASGVDESAKVKQTPSPSNRQVTPNRQQQSMLQFVTLSARKTAVGGVGHAGEIASPSSRVAAPFGSGSNFNSKSSAITGKRRRRTNSPKQQTTNKSGNDGSQRAAGESSSSATAASSASSKPTSVQQRHRKQKRSPEKEKGQKNILTYFNRC</sequence>
<evidence type="ECO:0000256" key="9">
    <source>
        <dbReference type="ARBA" id="ARBA00032485"/>
    </source>
</evidence>
<dbReference type="Gene3D" id="3.40.50.720">
    <property type="entry name" value="NAD(P)-binding Rossmann-like Domain"/>
    <property type="match status" value="3"/>
</dbReference>
<dbReference type="CDD" id="cd05285">
    <property type="entry name" value="sorbitol_DH"/>
    <property type="match status" value="3"/>
</dbReference>
<dbReference type="InterPro" id="IPR034732">
    <property type="entry name" value="EPHD"/>
</dbReference>
<evidence type="ECO:0000259" key="14">
    <source>
        <dbReference type="PROSITE" id="PS51805"/>
    </source>
</evidence>
<evidence type="ECO:0000256" key="6">
    <source>
        <dbReference type="ARBA" id="ARBA00023002"/>
    </source>
</evidence>
<evidence type="ECO:0000313" key="16">
    <source>
        <dbReference type="Proteomes" id="UP000075884"/>
    </source>
</evidence>
<dbReference type="InterPro" id="IPR036291">
    <property type="entry name" value="NAD(P)-bd_dom_sf"/>
</dbReference>
<name>A0A182N4S1_9DIPT</name>
<comment type="similarity">
    <text evidence="2 11">Belongs to the zinc-containing alcohol dehydrogenase family.</text>
</comment>
<dbReference type="Gene3D" id="3.30.40.10">
    <property type="entry name" value="Zinc/RING finger domain, C3HC4 (zinc finger)"/>
    <property type="match status" value="2"/>
</dbReference>
<keyword evidence="16" id="KW-1185">Reference proteome</keyword>
<feature type="compositionally biased region" description="Low complexity" evidence="12">
    <location>
        <begin position="1776"/>
        <end position="1787"/>
    </location>
</feature>
<dbReference type="FunFam" id="3.40.50.720:FF:000068">
    <property type="entry name" value="Sorbitol dehydrogenase"/>
    <property type="match status" value="3"/>
</dbReference>
<evidence type="ECO:0000256" key="4">
    <source>
        <dbReference type="ARBA" id="ARBA00022771"/>
    </source>
</evidence>
<dbReference type="InterPro" id="IPR059102">
    <property type="entry name" value="PHD_PHF7/G2E3-like"/>
</dbReference>
<feature type="compositionally biased region" description="Low complexity" evidence="12">
    <location>
        <begin position="1526"/>
        <end position="1535"/>
    </location>
</feature>
<dbReference type="GO" id="GO:0006062">
    <property type="term" value="P:sorbitol catabolic process"/>
    <property type="evidence" value="ECO:0007669"/>
    <property type="project" value="TreeGrafter"/>
</dbReference>
<evidence type="ECO:0000256" key="5">
    <source>
        <dbReference type="ARBA" id="ARBA00022833"/>
    </source>
</evidence>
<feature type="domain" description="PHD-type" evidence="14">
    <location>
        <begin position="1091"/>
        <end position="1207"/>
    </location>
</feature>
<evidence type="ECO:0000256" key="2">
    <source>
        <dbReference type="ARBA" id="ARBA00008072"/>
    </source>
</evidence>
<dbReference type="PROSITE" id="PS00059">
    <property type="entry name" value="ADH_ZINC"/>
    <property type="match status" value="3"/>
</dbReference>
<dbReference type="STRING" id="7168.A0A182N4S1"/>
<evidence type="ECO:0000313" key="15">
    <source>
        <dbReference type="EnsemblMetazoa" id="ADIR002636-PA"/>
    </source>
</evidence>
<dbReference type="SMART" id="SM00184">
    <property type="entry name" value="RING"/>
    <property type="match status" value="2"/>
</dbReference>
<protein>
    <recommendedName>
        <fullName evidence="8">Sorbitol dehydrogenase</fullName>
    </recommendedName>
    <alternativeName>
        <fullName evidence="9">Polyol dehydrogenase</fullName>
    </alternativeName>
</protein>
<dbReference type="VEuPathDB" id="VectorBase:ADIR002636"/>
<dbReference type="SUPFAM" id="SSF57850">
    <property type="entry name" value="RING/U-box"/>
    <property type="match status" value="1"/>
</dbReference>
<dbReference type="InterPro" id="IPR045306">
    <property type="entry name" value="SDH-like"/>
</dbReference>
<keyword evidence="3 11" id="KW-0479">Metal-binding</keyword>
<dbReference type="SUPFAM" id="SSF50129">
    <property type="entry name" value="GroES-like"/>
    <property type="match status" value="3"/>
</dbReference>
<feature type="compositionally biased region" description="Acidic residues" evidence="12">
    <location>
        <begin position="1372"/>
        <end position="1385"/>
    </location>
</feature>
<dbReference type="GO" id="GO:0003939">
    <property type="term" value="F:L-iditol 2-dehydrogenase (NAD+) activity"/>
    <property type="evidence" value="ECO:0007669"/>
    <property type="project" value="TreeGrafter"/>
</dbReference>
<accession>A0A182N4S1</accession>
<dbReference type="InterPro" id="IPR001841">
    <property type="entry name" value="Znf_RING"/>
</dbReference>
<dbReference type="InterPro" id="IPR011011">
    <property type="entry name" value="Znf_FYVE_PHD"/>
</dbReference>
<dbReference type="PANTHER" id="PTHR43161:SF9">
    <property type="entry name" value="SORBITOL DEHYDROGENASE"/>
    <property type="match status" value="1"/>
</dbReference>
<evidence type="ECO:0000256" key="10">
    <source>
        <dbReference type="PROSITE-ProRule" id="PRU00175"/>
    </source>
</evidence>
<feature type="domain" description="RING-type" evidence="13">
    <location>
        <begin position="1222"/>
        <end position="1270"/>
    </location>
</feature>